<dbReference type="Proteomes" id="UP000298285">
    <property type="component" value="Unassembled WGS sequence"/>
</dbReference>
<dbReference type="RefSeq" id="WP_135105139.1">
    <property type="nucleotide sequence ID" value="NZ_JADGKW010000002.1"/>
</dbReference>
<organism evidence="1 2">
    <name type="scientific">Dysgonomonas mossii</name>
    <dbReference type="NCBI Taxonomy" id="163665"/>
    <lineage>
        <taxon>Bacteria</taxon>
        <taxon>Pseudomonadati</taxon>
        <taxon>Bacteroidota</taxon>
        <taxon>Bacteroidia</taxon>
        <taxon>Bacteroidales</taxon>
        <taxon>Dysgonomonadaceae</taxon>
        <taxon>Dysgonomonas</taxon>
    </lineage>
</organism>
<dbReference type="AlphaFoldDB" id="A0A4Y9IQT6"/>
<protein>
    <submittedName>
        <fullName evidence="1">Uncharacterized protein</fullName>
    </submittedName>
</protein>
<dbReference type="EMBL" id="SPPK01000002">
    <property type="protein sequence ID" value="TFU90169.1"/>
    <property type="molecule type" value="Genomic_DNA"/>
</dbReference>
<proteinExistence type="predicted"/>
<sequence>MAYWTKDQLSKIAKLKEYEFVESEKEGDKYKEVKKYGIAKETPFLKDVINEGYFHVNNKIANLQRGYYYFIDIKPKTSEFKSQNKTVNIAYALYKENKADTYGNTVFQINVNSLIDGTSNPLFDNESFKNISDLIGKLIHITQIKEGGKDTNSRHTTFTGISIPTTPEELAEYNIPLTEEDIANDYLLAEWEFEQNQQTDYQSQYEGFEYWDESMYMD</sequence>
<comment type="caution">
    <text evidence="1">The sequence shown here is derived from an EMBL/GenBank/DDBJ whole genome shotgun (WGS) entry which is preliminary data.</text>
</comment>
<evidence type="ECO:0000313" key="1">
    <source>
        <dbReference type="EMBL" id="TFU90169.1"/>
    </source>
</evidence>
<evidence type="ECO:0000313" key="2">
    <source>
        <dbReference type="Proteomes" id="UP000298285"/>
    </source>
</evidence>
<name>A0A4Y9IQT6_9BACT</name>
<gene>
    <name evidence="1" type="ORF">E4T88_09175</name>
</gene>
<accession>A0A4Y9IQT6</accession>
<reference evidence="1 2" key="1">
    <citation type="submission" date="2019-03" db="EMBL/GenBank/DDBJ databases">
        <title>Diversity of the mouse oral microbiome.</title>
        <authorList>
            <person name="Joseph S."/>
            <person name="Aduse-Opoku J."/>
            <person name="Curtis M."/>
            <person name="Wade W."/>
            <person name="Hashim A."/>
        </authorList>
    </citation>
    <scope>NUCLEOTIDE SEQUENCE [LARGE SCALE GENOMIC DNA]</scope>
    <source>
        <strain evidence="1 2">P11</strain>
    </source>
</reference>